<keyword evidence="6" id="KW-1185">Reference proteome</keyword>
<evidence type="ECO:0000256" key="2">
    <source>
        <dbReference type="ARBA" id="ARBA00022723"/>
    </source>
</evidence>
<dbReference type="OMA" id="NEHASHK"/>
<dbReference type="InterPro" id="IPR036396">
    <property type="entry name" value="Cyt_P450_sf"/>
</dbReference>
<dbReference type="GO" id="GO:0006805">
    <property type="term" value="P:xenobiotic metabolic process"/>
    <property type="evidence" value="ECO:0007669"/>
    <property type="project" value="TreeGrafter"/>
</dbReference>
<evidence type="ECO:0000256" key="5">
    <source>
        <dbReference type="SAM" id="Phobius"/>
    </source>
</evidence>
<dbReference type="PRINTS" id="PR00463">
    <property type="entry name" value="EP450I"/>
</dbReference>
<dbReference type="PANTHER" id="PTHR24300:SF349">
    <property type="entry name" value="STEROID 21-HYDROXYLASE"/>
    <property type="match status" value="1"/>
</dbReference>
<evidence type="ECO:0000256" key="1">
    <source>
        <dbReference type="ARBA" id="ARBA00010617"/>
    </source>
</evidence>
<reference evidence="7" key="1">
    <citation type="submission" date="2025-08" db="UniProtKB">
        <authorList>
            <consortium name="RefSeq"/>
        </authorList>
    </citation>
    <scope>IDENTIFICATION</scope>
</reference>
<comment type="similarity">
    <text evidence="1">Belongs to the cytochrome P450 family.</text>
</comment>
<accession>A0A9W2YNP0</accession>
<evidence type="ECO:0000313" key="6">
    <source>
        <dbReference type="Proteomes" id="UP001165740"/>
    </source>
</evidence>
<keyword evidence="3 4" id="KW-0408">Iron</keyword>
<keyword evidence="2 4" id="KW-0479">Metal-binding</keyword>
<proteinExistence type="inferred from homology"/>
<dbReference type="GO" id="GO:0005506">
    <property type="term" value="F:iron ion binding"/>
    <property type="evidence" value="ECO:0007669"/>
    <property type="project" value="InterPro"/>
</dbReference>
<dbReference type="GO" id="GO:0006082">
    <property type="term" value="P:organic acid metabolic process"/>
    <property type="evidence" value="ECO:0007669"/>
    <property type="project" value="TreeGrafter"/>
</dbReference>
<keyword evidence="5" id="KW-0472">Membrane</keyword>
<organism evidence="6 7">
    <name type="scientific">Biomphalaria glabrata</name>
    <name type="common">Bloodfluke planorb</name>
    <name type="synonym">Freshwater snail</name>
    <dbReference type="NCBI Taxonomy" id="6526"/>
    <lineage>
        <taxon>Eukaryota</taxon>
        <taxon>Metazoa</taxon>
        <taxon>Spiralia</taxon>
        <taxon>Lophotrochozoa</taxon>
        <taxon>Mollusca</taxon>
        <taxon>Gastropoda</taxon>
        <taxon>Heterobranchia</taxon>
        <taxon>Euthyneura</taxon>
        <taxon>Panpulmonata</taxon>
        <taxon>Hygrophila</taxon>
        <taxon>Lymnaeoidea</taxon>
        <taxon>Planorbidae</taxon>
        <taxon>Biomphalaria</taxon>
    </lineage>
</organism>
<dbReference type="PRINTS" id="PR00385">
    <property type="entry name" value="P450"/>
</dbReference>
<dbReference type="AlphaFoldDB" id="A0A9W2YNP0"/>
<protein>
    <submittedName>
        <fullName evidence="7">Cytochrome P450 2J4-like</fullName>
    </submittedName>
</protein>
<dbReference type="InterPro" id="IPR050182">
    <property type="entry name" value="Cytochrome_P450_fam2"/>
</dbReference>
<dbReference type="GeneID" id="129922424"/>
<dbReference type="InterPro" id="IPR002401">
    <property type="entry name" value="Cyt_P450_E_grp-I"/>
</dbReference>
<comment type="cofactor">
    <cofactor evidence="4">
        <name>heme</name>
        <dbReference type="ChEBI" id="CHEBI:30413"/>
    </cofactor>
</comment>
<dbReference type="PANTHER" id="PTHR24300">
    <property type="entry name" value="CYTOCHROME P450 508A4-RELATED"/>
    <property type="match status" value="1"/>
</dbReference>
<dbReference type="GO" id="GO:0005737">
    <property type="term" value="C:cytoplasm"/>
    <property type="evidence" value="ECO:0007669"/>
    <property type="project" value="TreeGrafter"/>
</dbReference>
<feature type="binding site" description="axial binding residue" evidence="4">
    <location>
        <position position="406"/>
    </location>
    <ligand>
        <name>heme</name>
        <dbReference type="ChEBI" id="CHEBI:30413"/>
    </ligand>
    <ligandPart>
        <name>Fe</name>
        <dbReference type="ChEBI" id="CHEBI:18248"/>
    </ligandPart>
</feature>
<dbReference type="SUPFAM" id="SSF48264">
    <property type="entry name" value="Cytochrome P450"/>
    <property type="match status" value="1"/>
</dbReference>
<dbReference type="InterPro" id="IPR001128">
    <property type="entry name" value="Cyt_P450"/>
</dbReference>
<feature type="transmembrane region" description="Helical" evidence="5">
    <location>
        <begin position="6"/>
        <end position="27"/>
    </location>
</feature>
<dbReference type="RefSeq" id="XP_055864398.1">
    <property type="nucleotide sequence ID" value="XM_056008423.1"/>
</dbReference>
<dbReference type="GO" id="GO:0008395">
    <property type="term" value="F:steroid hydroxylase activity"/>
    <property type="evidence" value="ECO:0007669"/>
    <property type="project" value="TreeGrafter"/>
</dbReference>
<evidence type="ECO:0000256" key="3">
    <source>
        <dbReference type="ARBA" id="ARBA00023004"/>
    </source>
</evidence>
<dbReference type="GO" id="GO:0016712">
    <property type="term" value="F:oxidoreductase activity, acting on paired donors, with incorporation or reduction of molecular oxygen, reduced flavin or flavoprotein as one donor, and incorporation of one atom of oxygen"/>
    <property type="evidence" value="ECO:0007669"/>
    <property type="project" value="TreeGrafter"/>
</dbReference>
<sequence>MFETVLPYFETSAILAAVLLLLVTFYIRSHQPKTLPPSPGAALPLIGHLHLLGKNPRRRFKQWAQEYGDVFTLQMRPQRTIFVNTLEAMKEAFIKKADFFSDRAQNIVIARHVPNFFHGIISSSGSNWKAQRTTSLAILRNFGMGKNMLAEKILEEVSFYTKELAKTKGKPCDIHYLTNMSVSNVISSIIFGKRFEFNNPKFIKQMEIFNDIVKLGTGVLVLNFFPSLYYLPFDLLKAKRNGERETIRTKHFLDELNLSRNIENLFTAGSETTSTTIMWCLLYMLHYPEVQQKIYKEIVEQIGTERPPNITDKSNLKYLTAVIMEVQRKASIVPLSLPHLCNKDTTLAGYNIPKGTIVMPNLDAIHSSKDIWGDPENFRLERFLDAKGNIIKREELMPFSIGRRICCSYICPLYFRSLNFFQHLRMTFHHYKILGA</sequence>
<evidence type="ECO:0000256" key="4">
    <source>
        <dbReference type="PIRSR" id="PIRSR602401-1"/>
    </source>
</evidence>
<dbReference type="Gene3D" id="1.10.630.10">
    <property type="entry name" value="Cytochrome P450"/>
    <property type="match status" value="1"/>
</dbReference>
<name>A0A9W2YNP0_BIOGL</name>
<dbReference type="Pfam" id="PF00067">
    <property type="entry name" value="p450"/>
    <property type="match status" value="2"/>
</dbReference>
<gene>
    <name evidence="7" type="primary">LOC129922424</name>
</gene>
<dbReference type="GO" id="GO:0020037">
    <property type="term" value="F:heme binding"/>
    <property type="evidence" value="ECO:0007669"/>
    <property type="project" value="InterPro"/>
</dbReference>
<dbReference type="Proteomes" id="UP001165740">
    <property type="component" value="Chromosome 13"/>
</dbReference>
<keyword evidence="5" id="KW-0812">Transmembrane</keyword>
<evidence type="ECO:0000313" key="7">
    <source>
        <dbReference type="RefSeq" id="XP_055864398.1"/>
    </source>
</evidence>
<keyword evidence="5" id="KW-1133">Transmembrane helix</keyword>
<dbReference type="OrthoDB" id="6081913at2759"/>
<keyword evidence="4" id="KW-0349">Heme</keyword>